<evidence type="ECO:0000256" key="11">
    <source>
        <dbReference type="RuleBase" id="RU363063"/>
    </source>
</evidence>
<accession>A0AAN9G0J7</accession>
<evidence type="ECO:0000256" key="9">
    <source>
        <dbReference type="ARBA" id="ARBA00023136"/>
    </source>
</evidence>
<dbReference type="PANTHER" id="PTHR11214">
    <property type="entry name" value="BETA-1,3-N-ACETYLGLUCOSAMINYLTRANSFERASE"/>
    <property type="match status" value="1"/>
</dbReference>
<comment type="subcellular location">
    <subcellularLocation>
        <location evidence="1 11">Golgi apparatus membrane</location>
        <topology evidence="1 11">Single-pass type II membrane protein</topology>
    </subcellularLocation>
</comment>
<keyword evidence="8 11" id="KW-0333">Golgi apparatus</keyword>
<evidence type="ECO:0000256" key="10">
    <source>
        <dbReference type="ARBA" id="ARBA00023180"/>
    </source>
</evidence>
<evidence type="ECO:0000256" key="8">
    <source>
        <dbReference type="ARBA" id="ARBA00023034"/>
    </source>
</evidence>
<keyword evidence="4" id="KW-0808">Transferase</keyword>
<evidence type="ECO:0000256" key="7">
    <source>
        <dbReference type="ARBA" id="ARBA00022989"/>
    </source>
</evidence>
<sequence>MTRLDFILDNLQDFPPDEYLSKEASFFTPRPTLVHRSFPRVLMNCSRCPETGPVLLVIVPSVVQHVKHREAIRSTWASPVYGQLWPRSGTNLTDLVKLVFFFGVGGNADILRQECKHYGDIVQADFTENYRNLSLKMAAALQWSVAHCAGAGHVMKVDEDTFVNLPLAYDLVKTLSSHRSNYILGFKHHIDKPPVVRKGKWNVEKDLYPFPKFPRYLTGPSYLMSGNAAKALASTSKRMPLIPNEDAYVTGILAKAAGVQRIHSPSFAHEKLQYRPCELVDGRSVSQTRFKPYSKLYDIWRMLTKGRCDKH</sequence>
<dbReference type="PANTHER" id="PTHR11214:SF378">
    <property type="entry name" value="BETA-1,3-GALACTOSYLTRANSFERASE 4"/>
    <property type="match status" value="1"/>
</dbReference>
<evidence type="ECO:0000256" key="6">
    <source>
        <dbReference type="ARBA" id="ARBA00022968"/>
    </source>
</evidence>
<keyword evidence="9" id="KW-0472">Membrane</keyword>
<evidence type="ECO:0000256" key="5">
    <source>
        <dbReference type="ARBA" id="ARBA00022692"/>
    </source>
</evidence>
<keyword evidence="3 11" id="KW-0328">Glycosyltransferase</keyword>
<comment type="similarity">
    <text evidence="2 11">Belongs to the glycosyltransferase 31 family.</text>
</comment>
<keyword evidence="5" id="KW-0812">Transmembrane</keyword>
<reference evidence="12 13" key="1">
    <citation type="submission" date="2024-02" db="EMBL/GenBank/DDBJ databases">
        <title>Chromosome-scale genome assembly of the rough periwinkle Littorina saxatilis.</title>
        <authorList>
            <person name="De Jode A."/>
            <person name="Faria R."/>
            <person name="Formenti G."/>
            <person name="Sims Y."/>
            <person name="Smith T.P."/>
            <person name="Tracey A."/>
            <person name="Wood J.M.D."/>
            <person name="Zagrodzka Z.B."/>
            <person name="Johannesson K."/>
            <person name="Butlin R.K."/>
            <person name="Leder E.H."/>
        </authorList>
    </citation>
    <scope>NUCLEOTIDE SEQUENCE [LARGE SCALE GENOMIC DNA]</scope>
    <source>
        <strain evidence="12">Snail1</strain>
        <tissue evidence="12">Muscle</tissue>
    </source>
</reference>
<dbReference type="Gene3D" id="3.90.550.50">
    <property type="match status" value="1"/>
</dbReference>
<comment type="caution">
    <text evidence="12">The sequence shown here is derived from an EMBL/GenBank/DDBJ whole genome shotgun (WGS) entry which is preliminary data.</text>
</comment>
<dbReference type="FunFam" id="3.90.550.50:FF:000001">
    <property type="entry name" value="Hexosyltransferase"/>
    <property type="match status" value="1"/>
</dbReference>
<dbReference type="Pfam" id="PF01762">
    <property type="entry name" value="Galactosyl_T"/>
    <property type="match status" value="1"/>
</dbReference>
<gene>
    <name evidence="12" type="ORF">V1264_010642</name>
</gene>
<dbReference type="GO" id="GO:0016758">
    <property type="term" value="F:hexosyltransferase activity"/>
    <property type="evidence" value="ECO:0007669"/>
    <property type="project" value="InterPro"/>
</dbReference>
<dbReference type="AlphaFoldDB" id="A0AAN9G0J7"/>
<evidence type="ECO:0000256" key="2">
    <source>
        <dbReference type="ARBA" id="ARBA00008661"/>
    </source>
</evidence>
<dbReference type="EC" id="2.4.1.-" evidence="11"/>
<dbReference type="GO" id="GO:0006493">
    <property type="term" value="P:protein O-linked glycosylation"/>
    <property type="evidence" value="ECO:0007669"/>
    <property type="project" value="TreeGrafter"/>
</dbReference>
<protein>
    <recommendedName>
        <fullName evidence="11">Hexosyltransferase</fullName>
        <ecNumber evidence="11">2.4.1.-</ecNumber>
    </recommendedName>
</protein>
<keyword evidence="10" id="KW-0325">Glycoprotein</keyword>
<name>A0AAN9G0J7_9CAEN</name>
<dbReference type="Proteomes" id="UP001374579">
    <property type="component" value="Unassembled WGS sequence"/>
</dbReference>
<evidence type="ECO:0000256" key="3">
    <source>
        <dbReference type="ARBA" id="ARBA00022676"/>
    </source>
</evidence>
<dbReference type="GO" id="GO:0000139">
    <property type="term" value="C:Golgi membrane"/>
    <property type="evidence" value="ECO:0007669"/>
    <property type="project" value="UniProtKB-SubCell"/>
</dbReference>
<organism evidence="12 13">
    <name type="scientific">Littorina saxatilis</name>
    <dbReference type="NCBI Taxonomy" id="31220"/>
    <lineage>
        <taxon>Eukaryota</taxon>
        <taxon>Metazoa</taxon>
        <taxon>Spiralia</taxon>
        <taxon>Lophotrochozoa</taxon>
        <taxon>Mollusca</taxon>
        <taxon>Gastropoda</taxon>
        <taxon>Caenogastropoda</taxon>
        <taxon>Littorinimorpha</taxon>
        <taxon>Littorinoidea</taxon>
        <taxon>Littorinidae</taxon>
        <taxon>Littorina</taxon>
    </lineage>
</organism>
<evidence type="ECO:0000313" key="12">
    <source>
        <dbReference type="EMBL" id="KAK7090903.1"/>
    </source>
</evidence>
<keyword evidence="6" id="KW-0735">Signal-anchor</keyword>
<keyword evidence="7" id="KW-1133">Transmembrane helix</keyword>
<evidence type="ECO:0000313" key="13">
    <source>
        <dbReference type="Proteomes" id="UP001374579"/>
    </source>
</evidence>
<evidence type="ECO:0000256" key="4">
    <source>
        <dbReference type="ARBA" id="ARBA00022679"/>
    </source>
</evidence>
<keyword evidence="13" id="KW-1185">Reference proteome</keyword>
<dbReference type="InterPro" id="IPR002659">
    <property type="entry name" value="Glyco_trans_31"/>
</dbReference>
<dbReference type="EMBL" id="JBAMIC010000024">
    <property type="protein sequence ID" value="KAK7090903.1"/>
    <property type="molecule type" value="Genomic_DNA"/>
</dbReference>
<proteinExistence type="inferred from homology"/>
<evidence type="ECO:0000256" key="1">
    <source>
        <dbReference type="ARBA" id="ARBA00004323"/>
    </source>
</evidence>